<feature type="compositionally biased region" description="Low complexity" evidence="1">
    <location>
        <begin position="154"/>
        <end position="163"/>
    </location>
</feature>
<evidence type="ECO:0000256" key="1">
    <source>
        <dbReference type="SAM" id="MobiDB-lite"/>
    </source>
</evidence>
<dbReference type="EMBL" id="LAZR01001689">
    <property type="protein sequence ID" value="KKN40702.1"/>
    <property type="molecule type" value="Genomic_DNA"/>
</dbReference>
<proteinExistence type="predicted"/>
<accession>A0A0F9QUK8</accession>
<feature type="compositionally biased region" description="Low complexity" evidence="1">
    <location>
        <begin position="191"/>
        <end position="200"/>
    </location>
</feature>
<gene>
    <name evidence="2" type="ORF">LCGC14_0730860</name>
</gene>
<dbReference type="AlphaFoldDB" id="A0A0F9QUK8"/>
<feature type="region of interest" description="Disordered" evidence="1">
    <location>
        <begin position="133"/>
        <end position="243"/>
    </location>
</feature>
<feature type="compositionally biased region" description="Basic and acidic residues" evidence="1">
    <location>
        <begin position="137"/>
        <end position="153"/>
    </location>
</feature>
<reference evidence="2" key="1">
    <citation type="journal article" date="2015" name="Nature">
        <title>Complex archaea that bridge the gap between prokaryotes and eukaryotes.</title>
        <authorList>
            <person name="Spang A."/>
            <person name="Saw J.H."/>
            <person name="Jorgensen S.L."/>
            <person name="Zaremba-Niedzwiedzka K."/>
            <person name="Martijn J."/>
            <person name="Lind A.E."/>
            <person name="van Eijk R."/>
            <person name="Schleper C."/>
            <person name="Guy L."/>
            <person name="Ettema T.J."/>
        </authorList>
    </citation>
    <scope>NUCLEOTIDE SEQUENCE</scope>
</reference>
<evidence type="ECO:0000313" key="2">
    <source>
        <dbReference type="EMBL" id="KKN40702.1"/>
    </source>
</evidence>
<protein>
    <submittedName>
        <fullName evidence="2">Uncharacterized protein</fullName>
    </submittedName>
</protein>
<name>A0A0F9QUK8_9ZZZZ</name>
<organism evidence="2">
    <name type="scientific">marine sediment metagenome</name>
    <dbReference type="NCBI Taxonomy" id="412755"/>
    <lineage>
        <taxon>unclassified sequences</taxon>
        <taxon>metagenomes</taxon>
        <taxon>ecological metagenomes</taxon>
    </lineage>
</organism>
<sequence length="243" mass="25860">MVSRSSGRAKKLPAGTKVSFTQDVTDGDIQKGDVGTLRIERQTLPRGRGVISTYFVDFDDDTSIEVEGDTTFWVAEEAPEVTERRRELHTKISQVGRRVGSRLGSIGKAIGAAGLVAGTSAGKAGVRAGRAAASRYEGIDRPSRAQFRGEQRSSVRAARPSASGTGRGKDPWYGTGEYRSPLEGSPGGAGPPAAAQARPPVKTSQWKSPLEETHRVSFDSVTGVPPKKDDPWYGTGEYKSPVG</sequence>
<comment type="caution">
    <text evidence="2">The sequence shown here is derived from an EMBL/GenBank/DDBJ whole genome shotgun (WGS) entry which is preliminary data.</text>
</comment>